<dbReference type="PANTHER" id="PTHR12901:SF10">
    <property type="entry name" value="COENZYME Q-BINDING PROTEIN COQ10, MITOCHONDRIAL"/>
    <property type="match status" value="1"/>
</dbReference>
<dbReference type="GO" id="GO:0045333">
    <property type="term" value="P:cellular respiration"/>
    <property type="evidence" value="ECO:0007669"/>
    <property type="project" value="InterPro"/>
</dbReference>
<dbReference type="AlphaFoldDB" id="A0A0V0QBS0"/>
<dbReference type="GO" id="GO:0048039">
    <property type="term" value="F:ubiquinone binding"/>
    <property type="evidence" value="ECO:0007669"/>
    <property type="project" value="InterPro"/>
</dbReference>
<gene>
    <name evidence="1" type="ORF">PPERSA_02401</name>
</gene>
<evidence type="ECO:0000313" key="2">
    <source>
        <dbReference type="Proteomes" id="UP000054937"/>
    </source>
</evidence>
<evidence type="ECO:0000313" key="1">
    <source>
        <dbReference type="EMBL" id="KRW99543.1"/>
    </source>
</evidence>
<keyword evidence="2" id="KW-1185">Reference proteome</keyword>
<dbReference type="InterPro" id="IPR044996">
    <property type="entry name" value="COQ10-like"/>
</dbReference>
<evidence type="ECO:0008006" key="3">
    <source>
        <dbReference type="Google" id="ProtNLM"/>
    </source>
</evidence>
<proteinExistence type="predicted"/>
<dbReference type="GO" id="GO:0005739">
    <property type="term" value="C:mitochondrion"/>
    <property type="evidence" value="ECO:0007669"/>
    <property type="project" value="TreeGrafter"/>
</dbReference>
<dbReference type="Gene3D" id="3.30.530.20">
    <property type="match status" value="1"/>
</dbReference>
<dbReference type="InParanoid" id="A0A0V0QBS0"/>
<dbReference type="OrthoDB" id="292693at2759"/>
<protein>
    <recommendedName>
        <fullName evidence="3">Coenzyme Q-binding protein COQ10 START domain-containing protein</fullName>
    </recommendedName>
</protein>
<reference evidence="1 2" key="1">
    <citation type="journal article" date="2015" name="Sci. Rep.">
        <title>Genome of the facultative scuticociliatosis pathogen Pseudocohnilembus persalinus provides insight into its virulence through horizontal gene transfer.</title>
        <authorList>
            <person name="Xiong J."/>
            <person name="Wang G."/>
            <person name="Cheng J."/>
            <person name="Tian M."/>
            <person name="Pan X."/>
            <person name="Warren A."/>
            <person name="Jiang C."/>
            <person name="Yuan D."/>
            <person name="Miao W."/>
        </authorList>
    </citation>
    <scope>NUCLEOTIDE SEQUENCE [LARGE SCALE GENOMIC DNA]</scope>
    <source>
        <strain evidence="1">36N120E</strain>
    </source>
</reference>
<dbReference type="PANTHER" id="PTHR12901">
    <property type="entry name" value="SPERM PROTEIN HOMOLOG"/>
    <property type="match status" value="1"/>
</dbReference>
<comment type="caution">
    <text evidence="1">The sequence shown here is derived from an EMBL/GenBank/DDBJ whole genome shotgun (WGS) entry which is preliminary data.</text>
</comment>
<sequence length="245" mass="29414">MIKKLSFLVRNGEKLNFCRHFQFFSYKSEEKETNNNNNNNNNNNSQIGYNQKIILKNCNPYEFFSLVYDVGNYKNFLPWCEGSNIVQRQSFEYFEGELVVNFQIHSSGYVSEVYTSLNVDKQGNFEYEIKSVAKKGKTLKNLESIWKIKSYPNNRFRINRDEFARHLQNGEIFDLLQRFEEKQLMKEIDIVKLEKLIQKKQNAKYLENGYKIYMKEELKENKNNNNKQNEVKFLHFIKNNFLHLS</sequence>
<name>A0A0V0QBS0_PSEPJ</name>
<dbReference type="InterPro" id="IPR023393">
    <property type="entry name" value="START-like_dom_sf"/>
</dbReference>
<organism evidence="1 2">
    <name type="scientific">Pseudocohnilembus persalinus</name>
    <name type="common">Ciliate</name>
    <dbReference type="NCBI Taxonomy" id="266149"/>
    <lineage>
        <taxon>Eukaryota</taxon>
        <taxon>Sar</taxon>
        <taxon>Alveolata</taxon>
        <taxon>Ciliophora</taxon>
        <taxon>Intramacronucleata</taxon>
        <taxon>Oligohymenophorea</taxon>
        <taxon>Scuticociliatia</taxon>
        <taxon>Philasterida</taxon>
        <taxon>Pseudocohnilembidae</taxon>
        <taxon>Pseudocohnilembus</taxon>
    </lineage>
</organism>
<dbReference type="EMBL" id="LDAU01000210">
    <property type="protein sequence ID" value="KRW99543.1"/>
    <property type="molecule type" value="Genomic_DNA"/>
</dbReference>
<dbReference type="Proteomes" id="UP000054937">
    <property type="component" value="Unassembled WGS sequence"/>
</dbReference>
<accession>A0A0V0QBS0</accession>